<gene>
    <name evidence="5" type="ORF">ACFQBT_10020</name>
</gene>
<dbReference type="PRINTS" id="PR00364">
    <property type="entry name" value="DISEASERSIST"/>
</dbReference>
<comment type="caution">
    <text evidence="5">The sequence shown here is derived from an EMBL/GenBank/DDBJ whole genome shotgun (WGS) entry which is preliminary data.</text>
</comment>
<dbReference type="PANTHER" id="PTHR47691">
    <property type="entry name" value="REGULATOR-RELATED"/>
    <property type="match status" value="1"/>
</dbReference>
<dbReference type="CDD" id="cd15831">
    <property type="entry name" value="BTAD"/>
    <property type="match status" value="1"/>
</dbReference>
<dbReference type="InterPro" id="IPR036388">
    <property type="entry name" value="WH-like_DNA-bd_sf"/>
</dbReference>
<sequence length="972" mass="104621">MGVRFAARQPGSVRPALRLRDLGPLCVEIERHGHVGEVQRVGGPKPERVLSALLMKVNSRVSRDELVTAGWGDRSVAEVTGPLESLIWRLRGVLEPDHRRGAPWSVLVGDHGGYRLVLDPTEADSLRFAQLAEQGDAALATGDATRAADRYALALDLWRGTPFQAVADQEWALPALARLDELHGQVQEQYTDALLRLGENDRALILLEQLMASSPLRERVWQLLMLARYRSGRIGESLAAYGQVRTLLLDELGVEPGEGLRDLHQRILCRDPGLAAAPGINPAPRNATVQPPGATAGPTPTHLPLTLTTLIGRQDELARLARAIEQHRFVTIVGAGGCGKTRLAIETARRALSSSPDGVWFIDLTAAESPSAAVYSIASQLGVAAPATGDVMTSLRSYLLDRRLRLVLDNCEHLLPGLGPVVAHLLGADGESSVLATSREPLGVPGEVLWSLAPLPTRDTVGGGRGIETGATVAAQLFLARVADLEPTLDPNPDIAVVESICAALDGLPLAIELAAARIRSFGIQEILAQVTNSLADLSRIGSGDISHHDTIDRSIEWSVRLLSTPETVAHARISVLPGVFTLEAASAVVASEGVSPESVPHLLAQLVHRSLLAVVRPTEPDRPTRYRQLATVRAHAERVLAATGQGDAAIRARAWYVEQLVASHPDFERPDVTGWFPRVSDNHDTLAAVLQQSLVTEPSPRGVYLLGRLTLYYYYTNRVIEALRLAPLAVNLTGADPHDRDLARMTLACAYVVSGRPDLAESQIQLVVARSGHERDGMTTQLLATIRWATLTQGGRELDIVDAELKRLGEAGDSTAELHAALLATLLEVGPQTADASIRRANELRDRALAQDNLYAAWLATLLGMMCALLQQDVPTGNQLLEQAASYQKRLGCLVTPVMLEFAGAFAVLGADLNRAVTLFAEARATAFAAGTSWPYLVAVQPMLQAVRDLLPIDDFQSAWRRGSNASALTL</sequence>
<dbReference type="Gene3D" id="3.40.50.300">
    <property type="entry name" value="P-loop containing nucleotide triphosphate hydrolases"/>
    <property type="match status" value="1"/>
</dbReference>
<dbReference type="Pfam" id="PF03704">
    <property type="entry name" value="BTAD"/>
    <property type="match status" value="1"/>
</dbReference>
<evidence type="ECO:0000313" key="6">
    <source>
        <dbReference type="Proteomes" id="UP001596356"/>
    </source>
</evidence>
<dbReference type="SUPFAM" id="SSF46894">
    <property type="entry name" value="C-terminal effector domain of the bipartite response regulators"/>
    <property type="match status" value="1"/>
</dbReference>
<dbReference type="Pfam" id="PF25872">
    <property type="entry name" value="HTH_77"/>
    <property type="match status" value="1"/>
</dbReference>
<dbReference type="Proteomes" id="UP001596356">
    <property type="component" value="Unassembled WGS sequence"/>
</dbReference>
<feature type="domain" description="OmpR/PhoB-type" evidence="3">
    <location>
        <begin position="38"/>
        <end position="116"/>
    </location>
</feature>
<dbReference type="Gene3D" id="1.25.40.10">
    <property type="entry name" value="Tetratricopeptide repeat domain"/>
    <property type="match status" value="1"/>
</dbReference>
<dbReference type="SMART" id="SM00862">
    <property type="entry name" value="Trans_reg_C"/>
    <property type="match status" value="1"/>
</dbReference>
<dbReference type="SUPFAM" id="SSF48452">
    <property type="entry name" value="TPR-like"/>
    <property type="match status" value="1"/>
</dbReference>
<dbReference type="InterPro" id="IPR011990">
    <property type="entry name" value="TPR-like_helical_dom_sf"/>
</dbReference>
<evidence type="ECO:0000256" key="1">
    <source>
        <dbReference type="ARBA" id="ARBA00005820"/>
    </source>
</evidence>
<proteinExistence type="inferred from homology"/>
<evidence type="ECO:0000259" key="3">
    <source>
        <dbReference type="SMART" id="SM00862"/>
    </source>
</evidence>
<accession>A0ABW2ATF3</accession>
<dbReference type="EMBL" id="JBHSWJ010000002">
    <property type="protein sequence ID" value="MFC6714128.1"/>
    <property type="molecule type" value="Genomic_DNA"/>
</dbReference>
<organism evidence="5 6">
    <name type="scientific">Branchiibius cervicis</name>
    <dbReference type="NCBI Taxonomy" id="908252"/>
    <lineage>
        <taxon>Bacteria</taxon>
        <taxon>Bacillati</taxon>
        <taxon>Actinomycetota</taxon>
        <taxon>Actinomycetes</taxon>
        <taxon>Micrococcales</taxon>
        <taxon>Dermacoccaceae</taxon>
        <taxon>Branchiibius</taxon>
    </lineage>
</organism>
<evidence type="ECO:0000256" key="2">
    <source>
        <dbReference type="ARBA" id="ARBA00023125"/>
    </source>
</evidence>
<dbReference type="Gene3D" id="1.10.10.10">
    <property type="entry name" value="Winged helix-like DNA-binding domain superfamily/Winged helix DNA-binding domain"/>
    <property type="match status" value="1"/>
</dbReference>
<dbReference type="InterPro" id="IPR058852">
    <property type="entry name" value="HTH_77"/>
</dbReference>
<dbReference type="SMART" id="SM01043">
    <property type="entry name" value="BTAD"/>
    <property type="match status" value="1"/>
</dbReference>
<feature type="domain" description="Bacterial transcriptional activator" evidence="4">
    <location>
        <begin position="123"/>
        <end position="268"/>
    </location>
</feature>
<keyword evidence="2" id="KW-0238">DNA-binding</keyword>
<dbReference type="InterPro" id="IPR027417">
    <property type="entry name" value="P-loop_NTPase"/>
</dbReference>
<keyword evidence="6" id="KW-1185">Reference proteome</keyword>
<evidence type="ECO:0000259" key="4">
    <source>
        <dbReference type="SMART" id="SM01043"/>
    </source>
</evidence>
<dbReference type="PANTHER" id="PTHR47691:SF3">
    <property type="entry name" value="HTH-TYPE TRANSCRIPTIONAL REGULATOR RV0890C-RELATED"/>
    <property type="match status" value="1"/>
</dbReference>
<dbReference type="SUPFAM" id="SSF52540">
    <property type="entry name" value="P-loop containing nucleoside triphosphate hydrolases"/>
    <property type="match status" value="1"/>
</dbReference>
<dbReference type="Pfam" id="PF13401">
    <property type="entry name" value="AAA_22"/>
    <property type="match status" value="1"/>
</dbReference>
<dbReference type="InterPro" id="IPR005158">
    <property type="entry name" value="BTAD"/>
</dbReference>
<reference evidence="6" key="1">
    <citation type="journal article" date="2019" name="Int. J. Syst. Evol. Microbiol.">
        <title>The Global Catalogue of Microorganisms (GCM) 10K type strain sequencing project: providing services to taxonomists for standard genome sequencing and annotation.</title>
        <authorList>
            <consortium name="The Broad Institute Genomics Platform"/>
            <consortium name="The Broad Institute Genome Sequencing Center for Infectious Disease"/>
            <person name="Wu L."/>
            <person name="Ma J."/>
        </authorList>
    </citation>
    <scope>NUCLEOTIDE SEQUENCE [LARGE SCALE GENOMIC DNA]</scope>
    <source>
        <strain evidence="6">NBRC 106593</strain>
    </source>
</reference>
<name>A0ABW2ATF3_9MICO</name>
<dbReference type="RefSeq" id="WP_377822394.1">
    <property type="nucleotide sequence ID" value="NZ_JBHSWJ010000002.1"/>
</dbReference>
<evidence type="ECO:0000313" key="5">
    <source>
        <dbReference type="EMBL" id="MFC6714128.1"/>
    </source>
</evidence>
<dbReference type="InterPro" id="IPR001867">
    <property type="entry name" value="OmpR/PhoB-type_DNA-bd"/>
</dbReference>
<dbReference type="InterPro" id="IPR049945">
    <property type="entry name" value="AAA_22"/>
</dbReference>
<comment type="similarity">
    <text evidence="1">Belongs to the AfsR/DnrI/RedD regulatory family.</text>
</comment>
<protein>
    <submittedName>
        <fullName evidence="5">BTAD domain-containing putative transcriptional regulator</fullName>
    </submittedName>
</protein>
<dbReference type="InterPro" id="IPR016032">
    <property type="entry name" value="Sig_transdc_resp-reg_C-effctor"/>
</dbReference>